<evidence type="ECO:0000259" key="10">
    <source>
        <dbReference type="PROSITE" id="PS50878"/>
    </source>
</evidence>
<dbReference type="CDD" id="cd01647">
    <property type="entry name" value="RT_LTR"/>
    <property type="match status" value="1"/>
</dbReference>
<keyword evidence="5" id="KW-0255">Endonuclease</keyword>
<dbReference type="GO" id="GO:0004519">
    <property type="term" value="F:endonuclease activity"/>
    <property type="evidence" value="ECO:0007669"/>
    <property type="project" value="UniProtKB-KW"/>
</dbReference>
<proteinExistence type="predicted"/>
<dbReference type="SUPFAM" id="SSF56672">
    <property type="entry name" value="DNA/RNA polymerases"/>
    <property type="match status" value="1"/>
</dbReference>
<dbReference type="InterPro" id="IPR036397">
    <property type="entry name" value="RNaseH_sf"/>
</dbReference>
<dbReference type="GO" id="GO:0003964">
    <property type="term" value="F:RNA-directed DNA polymerase activity"/>
    <property type="evidence" value="ECO:0007669"/>
    <property type="project" value="UniProtKB-KW"/>
</dbReference>
<dbReference type="GO" id="GO:0015074">
    <property type="term" value="P:DNA integration"/>
    <property type="evidence" value="ECO:0007669"/>
    <property type="project" value="InterPro"/>
</dbReference>
<reference evidence="13" key="2">
    <citation type="submission" date="2020-10" db="UniProtKB">
        <authorList>
            <consortium name="WormBaseParasite"/>
        </authorList>
    </citation>
    <scope>IDENTIFICATION</scope>
</reference>
<dbReference type="Gene3D" id="1.10.340.70">
    <property type="match status" value="1"/>
</dbReference>
<keyword evidence="6" id="KW-0378">Hydrolase</keyword>
<dbReference type="Pfam" id="PF17921">
    <property type="entry name" value="Integrase_H2C2"/>
    <property type="match status" value="1"/>
</dbReference>
<dbReference type="Gene3D" id="2.40.70.10">
    <property type="entry name" value="Acid Proteases"/>
    <property type="match status" value="1"/>
</dbReference>
<name>A0A7E4VRP0_PANRE</name>
<dbReference type="CDD" id="cd09274">
    <property type="entry name" value="RNase_HI_RT_Ty3"/>
    <property type="match status" value="1"/>
</dbReference>
<dbReference type="Proteomes" id="UP000492821">
    <property type="component" value="Unassembled WGS sequence"/>
</dbReference>
<dbReference type="InterPro" id="IPR043502">
    <property type="entry name" value="DNA/RNA_pol_sf"/>
</dbReference>
<dbReference type="PROSITE" id="PS50878">
    <property type="entry name" value="RT_POL"/>
    <property type="match status" value="1"/>
</dbReference>
<keyword evidence="3" id="KW-0548">Nucleotidyltransferase</keyword>
<dbReference type="WBParaSite" id="Pan_g24231.t1">
    <property type="protein sequence ID" value="Pan_g24231.t1"/>
    <property type="gene ID" value="Pan_g24231"/>
</dbReference>
<feature type="domain" description="Integrase catalytic" evidence="11">
    <location>
        <begin position="1042"/>
        <end position="1195"/>
    </location>
</feature>
<dbReference type="InterPro" id="IPR012337">
    <property type="entry name" value="RNaseH-like_sf"/>
</dbReference>
<dbReference type="GO" id="GO:0006508">
    <property type="term" value="P:proteolysis"/>
    <property type="evidence" value="ECO:0007669"/>
    <property type="project" value="InterPro"/>
</dbReference>
<feature type="region of interest" description="Disordered" evidence="8">
    <location>
        <begin position="1307"/>
        <end position="1332"/>
    </location>
</feature>
<organism evidence="12 13">
    <name type="scientific">Panagrellus redivivus</name>
    <name type="common">Microworm</name>
    <dbReference type="NCBI Taxonomy" id="6233"/>
    <lineage>
        <taxon>Eukaryota</taxon>
        <taxon>Metazoa</taxon>
        <taxon>Ecdysozoa</taxon>
        <taxon>Nematoda</taxon>
        <taxon>Chromadorea</taxon>
        <taxon>Rhabditida</taxon>
        <taxon>Tylenchina</taxon>
        <taxon>Panagrolaimomorpha</taxon>
        <taxon>Panagrolaimoidea</taxon>
        <taxon>Panagrolaimidae</taxon>
        <taxon>Panagrellus</taxon>
    </lineage>
</organism>
<keyword evidence="2" id="KW-0808">Transferase</keyword>
<dbReference type="Pfam" id="PF17917">
    <property type="entry name" value="RT_RNaseH"/>
    <property type="match status" value="1"/>
</dbReference>
<dbReference type="InterPro" id="IPR000477">
    <property type="entry name" value="RT_dom"/>
</dbReference>
<dbReference type="InterPro" id="IPR043128">
    <property type="entry name" value="Rev_trsase/Diguanyl_cyclase"/>
</dbReference>
<dbReference type="GO" id="GO:0003676">
    <property type="term" value="F:nucleic acid binding"/>
    <property type="evidence" value="ECO:0007669"/>
    <property type="project" value="InterPro"/>
</dbReference>
<dbReference type="InterPro" id="IPR041373">
    <property type="entry name" value="RT_RNaseH"/>
</dbReference>
<dbReference type="Pfam" id="PF00078">
    <property type="entry name" value="RVT_1"/>
    <property type="match status" value="1"/>
</dbReference>
<dbReference type="GO" id="GO:0004190">
    <property type="term" value="F:aspartic-type endopeptidase activity"/>
    <property type="evidence" value="ECO:0007669"/>
    <property type="project" value="InterPro"/>
</dbReference>
<evidence type="ECO:0000256" key="4">
    <source>
        <dbReference type="ARBA" id="ARBA00022722"/>
    </source>
</evidence>
<dbReference type="InterPro" id="IPR001584">
    <property type="entry name" value="Integrase_cat-core"/>
</dbReference>
<dbReference type="Pfam" id="PF00665">
    <property type="entry name" value="rve"/>
    <property type="match status" value="1"/>
</dbReference>
<dbReference type="PROSITE" id="PS50994">
    <property type="entry name" value="INTEGRASE"/>
    <property type="match status" value="1"/>
</dbReference>
<dbReference type="Gene3D" id="3.10.10.10">
    <property type="entry name" value="HIV Type 1 Reverse Transcriptase, subunit A, domain 1"/>
    <property type="match status" value="1"/>
</dbReference>
<evidence type="ECO:0000259" key="11">
    <source>
        <dbReference type="PROSITE" id="PS50994"/>
    </source>
</evidence>
<evidence type="ECO:0000256" key="5">
    <source>
        <dbReference type="ARBA" id="ARBA00022759"/>
    </source>
</evidence>
<feature type="domain" description="Peptidase A2" evidence="9">
    <location>
        <begin position="316"/>
        <end position="334"/>
    </location>
</feature>
<keyword evidence="4" id="KW-0540">Nuclease</keyword>
<dbReference type="Gene3D" id="3.30.70.270">
    <property type="match status" value="2"/>
</dbReference>
<dbReference type="EC" id="2.7.7.49" evidence="1"/>
<reference evidence="12" key="1">
    <citation type="journal article" date="2013" name="Genetics">
        <title>The draft genome and transcriptome of Panagrellus redivivus are shaped by the harsh demands of a free-living lifestyle.</title>
        <authorList>
            <person name="Srinivasan J."/>
            <person name="Dillman A.R."/>
            <person name="Macchietto M.G."/>
            <person name="Heikkinen L."/>
            <person name="Lakso M."/>
            <person name="Fracchia K.M."/>
            <person name="Antoshechkin I."/>
            <person name="Mortazavi A."/>
            <person name="Wong G."/>
            <person name="Sternberg P.W."/>
        </authorList>
    </citation>
    <scope>NUCLEOTIDE SEQUENCE [LARGE SCALE GENOMIC DNA]</scope>
    <source>
        <strain evidence="12">MT8872</strain>
    </source>
</reference>
<evidence type="ECO:0000256" key="6">
    <source>
        <dbReference type="ARBA" id="ARBA00022801"/>
    </source>
</evidence>
<evidence type="ECO:0000259" key="9">
    <source>
        <dbReference type="PROSITE" id="PS50175"/>
    </source>
</evidence>
<evidence type="ECO:0000313" key="12">
    <source>
        <dbReference type="Proteomes" id="UP000492821"/>
    </source>
</evidence>
<evidence type="ECO:0000256" key="7">
    <source>
        <dbReference type="ARBA" id="ARBA00022918"/>
    </source>
</evidence>
<feature type="region of interest" description="Disordered" evidence="8">
    <location>
        <begin position="209"/>
        <end position="246"/>
    </location>
</feature>
<dbReference type="GO" id="GO:0042575">
    <property type="term" value="C:DNA polymerase complex"/>
    <property type="evidence" value="ECO:0007669"/>
    <property type="project" value="UniProtKB-ARBA"/>
</dbReference>
<evidence type="ECO:0000256" key="8">
    <source>
        <dbReference type="SAM" id="MobiDB-lite"/>
    </source>
</evidence>
<dbReference type="InterPro" id="IPR021109">
    <property type="entry name" value="Peptidase_aspartic_dom_sf"/>
</dbReference>
<sequence length="1374" mass="155953">MTEELIKDLIRTLSAQVNTPNPTLRNTDLRKCVNKFNYDPENANTFEEWHDRHKSIFEKEFEDVDHLVRGQIVLEALDDYCYKTIHRAVPDIASKGYTEVVKCCKLHFGDSASNFSKFYQLFNARAGDGTRITDALTTFRRLAQRVPSADFKEEVILPYCFLAYISDSPSLTRIRNLLKKKMEEKTIKLTEFDALIQQAINTIEDEKLTQKPKTQIHAVQEPPKKQPKPFVKSTPPQKPKGKPPSACWQCGEWHYVRDCSYTQKRCHDCKNIGHKAGFCDKSKKKSKQSSTHVRKAAIRKPRSRRYITVHINDADIKFQLDTGADITLISQGSWTKLGQPMLTPTSLAPEAANHSTITLYGSLTLAFKHDGQTYQGTCYVTDDLDLMGNDWINIIPKLKDALDSCTISVISLSSPLPDTQAATTQNLQDKFPDVFSEELGRCNTAVATLRLNPGAKPVFKKCRPIAFPQLDTVSKELDRLETTKVITKLTPSDPAPEWAAPIVVLKKPNGKLRVCGDFSTGLNANLQDDKYRLPIPDEIFSKLAGTKMFSHIDLTEAYYQIELNKTSKHLVVINTINGLYHYNRLPFGIKTAPAIFQRIMDTVLHDCPGACAYLDDIIIAGRNEVEHNERLQTVFRRIADTGFHVCIEKCKFGSHSIKFLGFILDKDGRKPDPARTEAIDKMPQPTKVGELRAFIGVINFYGQFLPDLHKVCAPLHALLKHDAKWTWKQPQIDSFNELRRLLVSDRLLTHYDPDLPVIIAADASDYGIGGVILHRFPDNSQKAIAHMSRTFTDAERKYGQIEKEGLALVTAVKKFHQYVFGREFTLLTDHQPLTHIFNHHKDIPAFTANRLQRWACFLLNYQFNIEYVNTTKFGEADALSRLIAAQPQKEEDIVIANIVNPEFPCALETSINEFPVTAAEVRAATASDEALQEVIQFHLTGNWPSKANSFITQFHRRKEALSIIHGIIHVSDRAVIPAKLQKRVLISLHQGHPGITRMKQLARAHVYWPFLDKDIETKVESCENCKLAAKMPIKHDLHPWKAPTGPWQRLHADFAGPINDTWYLIVVDAYSKWPEVLPMRTISSAATITQLNGVFTRFGMPSTLVTDNGTQFTSATFASYCMRNGITHIRSPPYHPQSNSQAERFVDIFKRTMQKLGGEGITEEKLQTFIFSYRTTPNRQISGHISPSEALLGRRIRSELDLLRHSKPSDVTDESMTLQYNRHHGTKARHFDIDDPVYYRDYKLNKQTWEPGVIQRPISDVMYEINTPRGTITRHANQLQRRHPTEKPVDYETLPEAYDYLPDVPDHTHGTPPRVDPTTSTIPGINPPPATYAPTTDPTPAIPIDAPLAQRYPSRIRQPTVFLKVNPNNKKSYQ</sequence>
<accession>A0A7E4VRP0</accession>
<dbReference type="InterPro" id="IPR001995">
    <property type="entry name" value="Peptidase_A2_cat"/>
</dbReference>
<dbReference type="Gene3D" id="3.30.420.10">
    <property type="entry name" value="Ribonuclease H-like superfamily/Ribonuclease H"/>
    <property type="match status" value="1"/>
</dbReference>
<evidence type="ECO:0000313" key="13">
    <source>
        <dbReference type="WBParaSite" id="Pan_g24231.t1"/>
    </source>
</evidence>
<dbReference type="PANTHER" id="PTHR37984">
    <property type="entry name" value="PROTEIN CBG26694"/>
    <property type="match status" value="1"/>
</dbReference>
<dbReference type="Pfam" id="PF23309">
    <property type="entry name" value="DUF7083"/>
    <property type="match status" value="1"/>
</dbReference>
<dbReference type="PROSITE" id="PS50175">
    <property type="entry name" value="ASP_PROT_RETROV"/>
    <property type="match status" value="1"/>
</dbReference>
<dbReference type="FunFam" id="1.10.340.70:FF:000003">
    <property type="entry name" value="Protein CBG25708"/>
    <property type="match status" value="1"/>
</dbReference>
<dbReference type="PANTHER" id="PTHR37984:SF5">
    <property type="entry name" value="PROTEIN NYNRIN-LIKE"/>
    <property type="match status" value="1"/>
</dbReference>
<evidence type="ECO:0000256" key="3">
    <source>
        <dbReference type="ARBA" id="ARBA00022695"/>
    </source>
</evidence>
<feature type="domain" description="Reverse transcriptase" evidence="10">
    <location>
        <begin position="486"/>
        <end position="664"/>
    </location>
</feature>
<evidence type="ECO:0000256" key="1">
    <source>
        <dbReference type="ARBA" id="ARBA00012493"/>
    </source>
</evidence>
<dbReference type="FunFam" id="3.30.420.10:FF:000063">
    <property type="entry name" value="Retrovirus-related Pol polyprotein from transposon 297-like Protein"/>
    <property type="match status" value="1"/>
</dbReference>
<dbReference type="SUPFAM" id="SSF50630">
    <property type="entry name" value="Acid proteases"/>
    <property type="match status" value="1"/>
</dbReference>
<dbReference type="InterPro" id="IPR050951">
    <property type="entry name" value="Retrovirus_Pol_polyprotein"/>
</dbReference>
<evidence type="ECO:0000256" key="2">
    <source>
        <dbReference type="ARBA" id="ARBA00022679"/>
    </source>
</evidence>
<dbReference type="FunFam" id="3.30.70.270:FF:000020">
    <property type="entry name" value="Transposon Tf2-6 polyprotein-like Protein"/>
    <property type="match status" value="1"/>
</dbReference>
<protein>
    <recommendedName>
        <fullName evidence="1">RNA-directed DNA polymerase</fullName>
        <ecNumber evidence="1">2.7.7.49</ecNumber>
    </recommendedName>
</protein>
<keyword evidence="7" id="KW-0695">RNA-directed DNA polymerase</keyword>
<dbReference type="InterPro" id="IPR041588">
    <property type="entry name" value="Integrase_H2C2"/>
</dbReference>
<dbReference type="InterPro" id="IPR055510">
    <property type="entry name" value="DUF7083"/>
</dbReference>
<keyword evidence="12" id="KW-1185">Reference proteome</keyword>
<dbReference type="SUPFAM" id="SSF53098">
    <property type="entry name" value="Ribonuclease H-like"/>
    <property type="match status" value="1"/>
</dbReference>